<organism evidence="9 10">
    <name type="scientific">Denticeps clupeoides</name>
    <name type="common">denticle herring</name>
    <dbReference type="NCBI Taxonomy" id="299321"/>
    <lineage>
        <taxon>Eukaryota</taxon>
        <taxon>Metazoa</taxon>
        <taxon>Chordata</taxon>
        <taxon>Craniata</taxon>
        <taxon>Vertebrata</taxon>
        <taxon>Euteleostomi</taxon>
        <taxon>Actinopterygii</taxon>
        <taxon>Neopterygii</taxon>
        <taxon>Teleostei</taxon>
        <taxon>Clupei</taxon>
        <taxon>Clupeiformes</taxon>
        <taxon>Denticipitoidei</taxon>
        <taxon>Denticipitidae</taxon>
        <taxon>Denticeps</taxon>
    </lineage>
</organism>
<comment type="function">
    <text evidence="7">Plays an important role in the control of DNA replication and the maintenance of replication fork stability.</text>
</comment>
<dbReference type="GO" id="GO:0006974">
    <property type="term" value="P:DNA damage response"/>
    <property type="evidence" value="ECO:0007669"/>
    <property type="project" value="UniProtKB-KW"/>
</dbReference>
<accession>A0AAY4AQC1</accession>
<evidence type="ECO:0000256" key="2">
    <source>
        <dbReference type="ARBA" id="ARBA00006075"/>
    </source>
</evidence>
<comment type="similarity">
    <text evidence="2 7">Belongs to the CSM3 family.</text>
</comment>
<dbReference type="Pfam" id="PF07962">
    <property type="entry name" value="Swi3"/>
    <property type="match status" value="1"/>
</dbReference>
<keyword evidence="6 7" id="KW-0131">Cell cycle</keyword>
<evidence type="ECO:0000313" key="9">
    <source>
        <dbReference type="Ensembl" id="ENSDCDP00010011028.1"/>
    </source>
</evidence>
<dbReference type="AlphaFoldDB" id="A0AAY4AQC1"/>
<evidence type="ECO:0000256" key="1">
    <source>
        <dbReference type="ARBA" id="ARBA00004123"/>
    </source>
</evidence>
<dbReference type="Proteomes" id="UP000694580">
    <property type="component" value="Chromosome 3"/>
</dbReference>
<dbReference type="GeneID" id="114786884"/>
<evidence type="ECO:0000256" key="5">
    <source>
        <dbReference type="ARBA" id="ARBA00023242"/>
    </source>
</evidence>
<dbReference type="GO" id="GO:0043111">
    <property type="term" value="P:replication fork arrest"/>
    <property type="evidence" value="ECO:0007669"/>
    <property type="project" value="TreeGrafter"/>
</dbReference>
<comment type="subcellular location">
    <subcellularLocation>
        <location evidence="1 7">Nucleus</location>
    </subcellularLocation>
</comment>
<dbReference type="RefSeq" id="XP_028830280.1">
    <property type="nucleotide sequence ID" value="XM_028974447.1"/>
</dbReference>
<reference evidence="9" key="2">
    <citation type="submission" date="2025-08" db="UniProtKB">
        <authorList>
            <consortium name="Ensembl"/>
        </authorList>
    </citation>
    <scope>IDENTIFICATION</scope>
</reference>
<dbReference type="PANTHER" id="PTHR13220">
    <property type="entry name" value="TIMELESS INTERACTING-RELATED"/>
    <property type="match status" value="1"/>
</dbReference>
<dbReference type="PANTHER" id="PTHR13220:SF11">
    <property type="entry name" value="TIMELESS-INTERACTING PROTEIN"/>
    <property type="match status" value="1"/>
</dbReference>
<keyword evidence="10" id="KW-1185">Reference proteome</keyword>
<dbReference type="GeneTree" id="ENSGT00940000175893"/>
<dbReference type="GO" id="GO:0031298">
    <property type="term" value="C:replication fork protection complex"/>
    <property type="evidence" value="ECO:0007669"/>
    <property type="project" value="TreeGrafter"/>
</dbReference>
<keyword evidence="4 7" id="KW-0227">DNA damage</keyword>
<dbReference type="GO" id="GO:0000076">
    <property type="term" value="P:DNA replication checkpoint signaling"/>
    <property type="evidence" value="ECO:0007669"/>
    <property type="project" value="UniProtKB-UniRule"/>
</dbReference>
<dbReference type="InterPro" id="IPR040038">
    <property type="entry name" value="TIPIN/Csm3/Swi3"/>
</dbReference>
<dbReference type="GO" id="GO:0031297">
    <property type="term" value="P:replication fork processing"/>
    <property type="evidence" value="ECO:0007669"/>
    <property type="project" value="UniProtKB-UniRule"/>
</dbReference>
<dbReference type="InterPro" id="IPR012923">
    <property type="entry name" value="Csm3"/>
</dbReference>
<evidence type="ECO:0000256" key="7">
    <source>
        <dbReference type="RuleBase" id="RU366049"/>
    </source>
</evidence>
<name>A0AAY4AQC1_9TELE</name>
<evidence type="ECO:0000256" key="3">
    <source>
        <dbReference type="ARBA" id="ARBA00018750"/>
    </source>
</evidence>
<reference evidence="9 10" key="1">
    <citation type="submission" date="2020-06" db="EMBL/GenBank/DDBJ databases">
        <authorList>
            <consortium name="Wellcome Sanger Institute Data Sharing"/>
        </authorList>
    </citation>
    <scope>NUCLEOTIDE SEQUENCE [LARGE SCALE GENOMIC DNA]</scope>
</reference>
<dbReference type="GO" id="GO:0003677">
    <property type="term" value="F:DNA binding"/>
    <property type="evidence" value="ECO:0007669"/>
    <property type="project" value="TreeGrafter"/>
</dbReference>
<reference evidence="9" key="3">
    <citation type="submission" date="2025-09" db="UniProtKB">
        <authorList>
            <consortium name="Ensembl"/>
        </authorList>
    </citation>
    <scope>IDENTIFICATION</scope>
</reference>
<protein>
    <recommendedName>
        <fullName evidence="3 7">TIMELESS-interacting protein</fullName>
    </recommendedName>
</protein>
<keyword evidence="5 7" id="KW-0539">Nucleus</keyword>
<evidence type="ECO:0000259" key="8">
    <source>
        <dbReference type="Pfam" id="PF07962"/>
    </source>
</evidence>
<evidence type="ECO:0000313" key="10">
    <source>
        <dbReference type="Proteomes" id="UP000694580"/>
    </source>
</evidence>
<sequence length="225" mass="24765">MTGMCSPSEYYRITVPPPYELLEDETFPAFPPPTSPLVAQLPCQWPVASGDSNLLEGAVDVSEADQKIGGVLLSQMEEEPMARSTAAPAQMDVDKSVALYCLSDSIRLLSPDGISSLWHVLRNKSFKGIGHEVEDLQKLLEEIQQWAQCLYPHLAFEDLVTQFKDLGNNSAVQVCIRGLQMRPLANCSLPESTVLEQACEWPLLSDAEEGWGTGLEPSLKCRNSI</sequence>
<evidence type="ECO:0000256" key="6">
    <source>
        <dbReference type="ARBA" id="ARBA00023306"/>
    </source>
</evidence>
<feature type="domain" description="Chromosome segregation in meiosis protein 3" evidence="8">
    <location>
        <begin position="104"/>
        <end position="180"/>
    </location>
</feature>
<evidence type="ECO:0000256" key="4">
    <source>
        <dbReference type="ARBA" id="ARBA00022763"/>
    </source>
</evidence>
<gene>
    <name evidence="9" type="primary">LOC114786884</name>
</gene>
<dbReference type="Ensembl" id="ENSDCDT00010011544.1">
    <property type="protein sequence ID" value="ENSDCDP00010011028.1"/>
    <property type="gene ID" value="ENSDCDG00010004880.1"/>
</dbReference>
<proteinExistence type="inferred from homology"/>